<organism evidence="3 4">
    <name type="scientific">Phocaeicola vulgatus</name>
    <name type="common">Bacteroides vulgatus</name>
    <dbReference type="NCBI Taxonomy" id="821"/>
    <lineage>
        <taxon>Bacteria</taxon>
        <taxon>Pseudomonadati</taxon>
        <taxon>Bacteroidota</taxon>
        <taxon>Bacteroidia</taxon>
        <taxon>Bacteroidales</taxon>
        <taxon>Bacteroidaceae</taxon>
        <taxon>Phocaeicola</taxon>
    </lineage>
</organism>
<dbReference type="RefSeq" id="WP_143888515.1">
    <property type="nucleotide sequence ID" value="NZ_JBBNFC010000009.1"/>
</dbReference>
<dbReference type="InterPro" id="IPR002516">
    <property type="entry name" value="Glyco_trans_11"/>
</dbReference>
<keyword evidence="1" id="KW-0328">Glycosyltransferase</keyword>
<dbReference type="PANTHER" id="PTHR11927:SF9">
    <property type="entry name" value="L-FUCOSYLTRANSFERASE"/>
    <property type="match status" value="1"/>
</dbReference>
<proteinExistence type="predicted"/>
<reference evidence="3 4" key="1">
    <citation type="journal article" date="2019" name="Nat. Commun.">
        <title>Gram positive-like bacteriocins with broad spectrum anti-Bacteroidales activity encoded on mobile elements of the human gut microbiota.</title>
        <authorList>
            <person name="Bechon N."/>
            <person name="Coyne M.J.Jr."/>
            <person name="Laclare-Mceneany V."/>
            <person name="Chatzidaki-Livanis M."/>
            <person name="Ghigo J.-M."/>
            <person name="Comstock L.E."/>
        </authorList>
    </citation>
    <scope>NUCLEOTIDE SEQUENCE [LARGE SCALE GENOMIC DNA]</scope>
    <source>
        <strain evidence="3 4">CL01T12C17</strain>
    </source>
</reference>
<dbReference type="GO" id="GO:0016020">
    <property type="term" value="C:membrane"/>
    <property type="evidence" value="ECO:0007669"/>
    <property type="project" value="InterPro"/>
</dbReference>
<dbReference type="Pfam" id="PF01531">
    <property type="entry name" value="Glyco_transf_11"/>
    <property type="match status" value="1"/>
</dbReference>
<name>A0A663A032_PHOVU</name>
<evidence type="ECO:0000256" key="1">
    <source>
        <dbReference type="ARBA" id="ARBA00022676"/>
    </source>
</evidence>
<gene>
    <name evidence="3" type="ORF">EH214_02599</name>
</gene>
<accession>A0A663A032</accession>
<dbReference type="CDD" id="cd11301">
    <property type="entry name" value="Fut1_Fut2_like"/>
    <property type="match status" value="1"/>
</dbReference>
<evidence type="ECO:0000256" key="2">
    <source>
        <dbReference type="ARBA" id="ARBA00022679"/>
    </source>
</evidence>
<evidence type="ECO:0000313" key="3">
    <source>
        <dbReference type="EMBL" id="TSE48170.1"/>
    </source>
</evidence>
<keyword evidence="2 3" id="KW-0808">Transferase</keyword>
<comment type="caution">
    <text evidence="3">The sequence shown here is derived from an EMBL/GenBank/DDBJ whole genome shotgun (WGS) entry which is preliminary data.</text>
</comment>
<sequence length="289" mass="34283">MVVVYVGAGLANRMFQYAFALSLREKGLDVFIDEDSFIPRFDFERTKLDSVFVNVNIQRCDKNFFPLVLREDRFYKLLKRISEYMSDNRYIERWNLDYLPYIHKKASTNCIFIGFWISYKYFQSSEDAVRKAFTFKPLDSIRNVELATKLVTENSVAVHFRKNIDYLKNLPNTCPPSYYYEAINYIKKYVPNPKFYFFSDNWDWVRENIRGVEFTAVDWNPSSGIHSHCDMQLMSLCKHNIIANSTYSWWSAYLNENNNKIVVCPKDWYGGMVKKLDTIIPESWIIING</sequence>
<dbReference type="Proteomes" id="UP000408523">
    <property type="component" value="Unassembled WGS sequence"/>
</dbReference>
<protein>
    <submittedName>
        <fullName evidence="3">Glycosyl transferase family 11</fullName>
    </submittedName>
</protein>
<evidence type="ECO:0000313" key="4">
    <source>
        <dbReference type="Proteomes" id="UP000408523"/>
    </source>
</evidence>
<dbReference type="AlphaFoldDB" id="A0A663A032"/>
<dbReference type="GO" id="GO:0008107">
    <property type="term" value="F:galactoside 2-alpha-L-fucosyltransferase activity"/>
    <property type="evidence" value="ECO:0007669"/>
    <property type="project" value="InterPro"/>
</dbReference>
<dbReference type="EMBL" id="RWHZ01000033">
    <property type="protein sequence ID" value="TSE48170.1"/>
    <property type="molecule type" value="Genomic_DNA"/>
</dbReference>
<dbReference type="PANTHER" id="PTHR11927">
    <property type="entry name" value="GALACTOSIDE 2-L-FUCOSYLTRANSFERASE"/>
    <property type="match status" value="1"/>
</dbReference>
<dbReference type="GO" id="GO:0005975">
    <property type="term" value="P:carbohydrate metabolic process"/>
    <property type="evidence" value="ECO:0007669"/>
    <property type="project" value="InterPro"/>
</dbReference>